<gene>
    <name evidence="2" type="ORF">G7078_10380</name>
</gene>
<dbReference type="KEGG" id="ssin:G7078_10380"/>
<keyword evidence="3" id="KW-1185">Reference proteome</keyword>
<evidence type="ECO:0000313" key="2">
    <source>
        <dbReference type="EMBL" id="QIL03144.1"/>
    </source>
</evidence>
<sequence length="149" mass="16608">MIPHYILFWALLLSIVGYACWRGRTDERVAAIACLLATVTTVLVIPPPSARYSSTDYTLLGIDIAMLAAFVGIAVRSNRFWPLWVAGLQLTMTMSHLIKAMRPELVSEVYAAAAVVWSYPILFIILIGTWRTHRRSVAGRVDDPQLHPA</sequence>
<dbReference type="RefSeq" id="WP_166095782.1">
    <property type="nucleotide sequence ID" value="NZ_CP049871.1"/>
</dbReference>
<feature type="transmembrane region" description="Helical" evidence="1">
    <location>
        <begin position="80"/>
        <end position="98"/>
    </location>
</feature>
<protein>
    <submittedName>
        <fullName evidence="2">Uncharacterized protein</fullName>
    </submittedName>
</protein>
<keyword evidence="1" id="KW-0472">Membrane</keyword>
<dbReference type="AlphaFoldDB" id="A0A6G7ZQ84"/>
<name>A0A6G7ZQ84_9SPHN</name>
<keyword evidence="1" id="KW-1133">Transmembrane helix</keyword>
<feature type="transmembrane region" description="Helical" evidence="1">
    <location>
        <begin position="57"/>
        <end position="75"/>
    </location>
</feature>
<dbReference type="Proteomes" id="UP000502502">
    <property type="component" value="Chromosome"/>
</dbReference>
<dbReference type="EMBL" id="CP049871">
    <property type="protein sequence ID" value="QIL03144.1"/>
    <property type="molecule type" value="Genomic_DNA"/>
</dbReference>
<organism evidence="2 3">
    <name type="scientific">Sphingomonas sinipercae</name>
    <dbReference type="NCBI Taxonomy" id="2714944"/>
    <lineage>
        <taxon>Bacteria</taxon>
        <taxon>Pseudomonadati</taxon>
        <taxon>Pseudomonadota</taxon>
        <taxon>Alphaproteobacteria</taxon>
        <taxon>Sphingomonadales</taxon>
        <taxon>Sphingomonadaceae</taxon>
        <taxon>Sphingomonas</taxon>
    </lineage>
</organism>
<accession>A0A6G7ZQ84</accession>
<feature type="transmembrane region" description="Helical" evidence="1">
    <location>
        <begin position="28"/>
        <end position="45"/>
    </location>
</feature>
<evidence type="ECO:0000313" key="3">
    <source>
        <dbReference type="Proteomes" id="UP000502502"/>
    </source>
</evidence>
<keyword evidence="1" id="KW-0812">Transmembrane</keyword>
<evidence type="ECO:0000256" key="1">
    <source>
        <dbReference type="SAM" id="Phobius"/>
    </source>
</evidence>
<proteinExistence type="predicted"/>
<feature type="transmembrane region" description="Helical" evidence="1">
    <location>
        <begin position="110"/>
        <end position="130"/>
    </location>
</feature>
<feature type="transmembrane region" description="Helical" evidence="1">
    <location>
        <begin position="6"/>
        <end position="21"/>
    </location>
</feature>
<reference evidence="2 3" key="1">
    <citation type="submission" date="2020-03" db="EMBL/GenBank/DDBJ databases">
        <title>Sphingomonas sp. nov., isolated from fish.</title>
        <authorList>
            <person name="Hyun D.-W."/>
            <person name="Bae J.-W."/>
        </authorList>
    </citation>
    <scope>NUCLEOTIDE SEQUENCE [LARGE SCALE GENOMIC DNA]</scope>
    <source>
        <strain evidence="2 3">HDW15C</strain>
    </source>
</reference>